<feature type="transmembrane region" description="Helical" evidence="5">
    <location>
        <begin position="172"/>
        <end position="193"/>
    </location>
</feature>
<feature type="transmembrane region" description="Helical" evidence="5">
    <location>
        <begin position="199"/>
        <end position="221"/>
    </location>
</feature>
<feature type="transmembrane region" description="Helical" evidence="5">
    <location>
        <begin position="40"/>
        <end position="59"/>
    </location>
</feature>
<comment type="subcellular location">
    <subcellularLocation>
        <location evidence="1">Membrane</location>
        <topology evidence="1">Multi-pass membrane protein</topology>
    </subcellularLocation>
</comment>
<keyword evidence="4 5" id="KW-0472">Membrane</keyword>
<keyword evidence="2 5" id="KW-0812">Transmembrane</keyword>
<evidence type="ECO:0000256" key="3">
    <source>
        <dbReference type="ARBA" id="ARBA00022989"/>
    </source>
</evidence>
<dbReference type="PANTHER" id="PTHR11040:SF70">
    <property type="entry name" value="OS05G0316100 PROTEIN"/>
    <property type="match status" value="1"/>
</dbReference>
<dbReference type="PANTHER" id="PTHR11040">
    <property type="entry name" value="ZINC/IRON TRANSPORTER"/>
    <property type="match status" value="1"/>
</dbReference>
<dbReference type="RefSeq" id="WP_285273719.1">
    <property type="nucleotide sequence ID" value="NZ_JASNVW010000002.1"/>
</dbReference>
<dbReference type="Proteomes" id="UP001529235">
    <property type="component" value="Unassembled WGS sequence"/>
</dbReference>
<proteinExistence type="predicted"/>
<accession>A0ABD4Z6E6</accession>
<evidence type="ECO:0000313" key="7">
    <source>
        <dbReference type="Proteomes" id="UP001529235"/>
    </source>
</evidence>
<dbReference type="Pfam" id="PF02535">
    <property type="entry name" value="Zip"/>
    <property type="match status" value="1"/>
</dbReference>
<feature type="transmembrane region" description="Helical" evidence="5">
    <location>
        <begin position="6"/>
        <end position="28"/>
    </location>
</feature>
<feature type="transmembrane region" description="Helical" evidence="5">
    <location>
        <begin position="233"/>
        <end position="252"/>
    </location>
</feature>
<dbReference type="EMBL" id="JASNVW010000002">
    <property type="protein sequence ID" value="MDK6028745.1"/>
    <property type="molecule type" value="Genomic_DNA"/>
</dbReference>
<dbReference type="InterPro" id="IPR003689">
    <property type="entry name" value="ZIP"/>
</dbReference>
<sequence>MTYGVVYNAFLYGLLVAGLTSLGSLTALAGVKLPRWGLDFSLGFASGVMIVASFTSLIIPAFERGLYFDVGLGITLGVIAITLLDFCVPHEHIVKGYEGPEHLKNRLRKSVLATIAIVLHNIPEGFAVGATTVYSLELGFATALAIGIQDIPEGAAVALPLTMLWGSRLKGFAVGVLSGFVETIAAVFGAAMFSFAINVLGVGMGFSAGAMIYIVVEEILPEILHESSQYRKIAAAGFIAGFYIMLYLDALIG</sequence>
<dbReference type="GO" id="GO:0016020">
    <property type="term" value="C:membrane"/>
    <property type="evidence" value="ECO:0007669"/>
    <property type="project" value="UniProtKB-SubCell"/>
</dbReference>
<protein>
    <submittedName>
        <fullName evidence="6">ZIP family metal transporter</fullName>
    </submittedName>
</protein>
<comment type="caution">
    <text evidence="6">The sequence shown here is derived from an EMBL/GenBank/DDBJ whole genome shotgun (WGS) entry which is preliminary data.</text>
</comment>
<evidence type="ECO:0000256" key="2">
    <source>
        <dbReference type="ARBA" id="ARBA00022692"/>
    </source>
</evidence>
<keyword evidence="3 5" id="KW-1133">Transmembrane helix</keyword>
<dbReference type="AlphaFoldDB" id="A0ABD4Z6E6"/>
<organism evidence="6 7">
    <name type="scientific">Ignisphaera cupida</name>
    <dbReference type="NCBI Taxonomy" id="3050454"/>
    <lineage>
        <taxon>Archaea</taxon>
        <taxon>Thermoproteota</taxon>
        <taxon>Thermoprotei</taxon>
        <taxon>Desulfurococcales</taxon>
        <taxon>Desulfurococcaceae</taxon>
        <taxon>Ignisphaera</taxon>
    </lineage>
</organism>
<name>A0ABD4Z6E6_9CREN</name>
<evidence type="ECO:0000313" key="6">
    <source>
        <dbReference type="EMBL" id="MDK6028745.1"/>
    </source>
</evidence>
<keyword evidence="7" id="KW-1185">Reference proteome</keyword>
<evidence type="ECO:0000256" key="1">
    <source>
        <dbReference type="ARBA" id="ARBA00004141"/>
    </source>
</evidence>
<evidence type="ECO:0000256" key="5">
    <source>
        <dbReference type="SAM" id="Phobius"/>
    </source>
</evidence>
<feature type="transmembrane region" description="Helical" evidence="5">
    <location>
        <begin position="65"/>
        <end position="88"/>
    </location>
</feature>
<evidence type="ECO:0000256" key="4">
    <source>
        <dbReference type="ARBA" id="ARBA00023136"/>
    </source>
</evidence>
<reference evidence="6 7" key="1">
    <citation type="submission" date="2023-05" db="EMBL/GenBank/DDBJ databases">
        <title>A new hyperthermophilic archaea 'Ignisphaera cupida' sp. nov. and description of the family 'Ignisphaeraceae' fam. nov.</title>
        <authorList>
            <person name="Podosokorskaya O.A."/>
            <person name="Elcheninov A.G."/>
            <person name="Klukina A."/>
            <person name="Merkel A.Y."/>
        </authorList>
    </citation>
    <scope>NUCLEOTIDE SEQUENCE [LARGE SCALE GENOMIC DNA]</scope>
    <source>
        <strain evidence="6 7">4213-co</strain>
    </source>
</reference>
<gene>
    <name evidence="6" type="ORF">QPL79_05160</name>
</gene>